<dbReference type="GO" id="GO:0005634">
    <property type="term" value="C:nucleus"/>
    <property type="evidence" value="ECO:0007669"/>
    <property type="project" value="UniProtKB-SubCell"/>
</dbReference>
<dbReference type="GO" id="GO:0046872">
    <property type="term" value="F:metal ion binding"/>
    <property type="evidence" value="ECO:0007669"/>
    <property type="project" value="UniProtKB-KW"/>
</dbReference>
<sequence>MDSSSSSSDSDWIEEMEETVVATYMLDQTYKNRRFWVHPINKERDEKGIFVNLFPQLINDPEKFHQYFRMSYDQFTDLHNLIKDDIKKQNTQFRTPVPSEQRLAVCLRFLATGESYRSLAFSFRLGFSTTREIVEEVCEVIWKTLRPIYMPKPTKEDWQKISREYKELWNFPNCIGALDGKHINIQCPINGGSAYFNYKGSNSIVLLALVDAHYKFITIDVGSYGRNSDGHALAKSALGKALENGTLDVPPDTPIEENGDPIPYVIVADEAFPMKSYLMRPYSRATLDGNEGNKIFNYRLSRARRVVENAFGILSNRWRVFRTNIQIQPKSVDNIVLAACCLHNMLCQSHDFQLDEINNYESTQGFVNMVPIRGNSTQRSFEIRDKFKDFFTSSVGAVPWQYEMVRRGRIND</sequence>
<evidence type="ECO:0000256" key="3">
    <source>
        <dbReference type="ARBA" id="ARBA00006958"/>
    </source>
</evidence>
<dbReference type="Pfam" id="PF13359">
    <property type="entry name" value="DDE_Tnp_4"/>
    <property type="match status" value="1"/>
</dbReference>
<comment type="cofactor">
    <cofactor evidence="1">
        <name>a divalent metal cation</name>
        <dbReference type="ChEBI" id="CHEBI:60240"/>
    </cofactor>
</comment>
<dbReference type="PANTHER" id="PTHR22930:SF269">
    <property type="entry name" value="NUCLEASE HARBI1-LIKE PROTEIN"/>
    <property type="match status" value="1"/>
</dbReference>
<evidence type="ECO:0000313" key="9">
    <source>
        <dbReference type="EMBL" id="MBW15513.1"/>
    </source>
</evidence>
<protein>
    <submittedName>
        <fullName evidence="9">Putative nuclease HARBI1</fullName>
    </submittedName>
</protein>
<gene>
    <name evidence="9" type="primary">harbi1_5</name>
</gene>
<dbReference type="EMBL" id="GFXV01003708">
    <property type="protein sequence ID" value="MBW15513.1"/>
    <property type="molecule type" value="Transcribed_RNA"/>
</dbReference>
<comment type="subcellular location">
    <subcellularLocation>
        <location evidence="2">Nucleus</location>
    </subcellularLocation>
</comment>
<evidence type="ECO:0000256" key="7">
    <source>
        <dbReference type="ARBA" id="ARBA00023242"/>
    </source>
</evidence>
<dbReference type="OrthoDB" id="6576773at2759"/>
<reference evidence="9" key="1">
    <citation type="submission" date="2017-10" db="EMBL/GenBank/DDBJ databases">
        <title>Transcriptome Assembly of Sugarcane Aphid Adults.</title>
        <authorList>
            <person name="Scully E.D."/>
            <person name="Palmer N.A."/>
            <person name="Geib S.M."/>
            <person name="Sarath G."/>
            <person name="Sattler S.E."/>
        </authorList>
    </citation>
    <scope>NUCLEOTIDE SEQUENCE</scope>
    <source>
        <tissue evidence="9">Whole body</tissue>
    </source>
</reference>
<keyword evidence="7" id="KW-0539">Nucleus</keyword>
<name>A0A2H8TMX6_9HEMI</name>
<evidence type="ECO:0000256" key="1">
    <source>
        <dbReference type="ARBA" id="ARBA00001968"/>
    </source>
</evidence>
<dbReference type="PANTHER" id="PTHR22930">
    <property type="match status" value="1"/>
</dbReference>
<feature type="domain" description="DDE Tnp4" evidence="8">
    <location>
        <begin position="178"/>
        <end position="344"/>
    </location>
</feature>
<keyword evidence="5" id="KW-0479">Metal-binding</keyword>
<dbReference type="GO" id="GO:0004518">
    <property type="term" value="F:nuclease activity"/>
    <property type="evidence" value="ECO:0007669"/>
    <property type="project" value="UniProtKB-KW"/>
</dbReference>
<evidence type="ECO:0000256" key="2">
    <source>
        <dbReference type="ARBA" id="ARBA00004123"/>
    </source>
</evidence>
<dbReference type="GO" id="GO:0016787">
    <property type="term" value="F:hydrolase activity"/>
    <property type="evidence" value="ECO:0007669"/>
    <property type="project" value="UniProtKB-KW"/>
</dbReference>
<keyword evidence="6" id="KW-0378">Hydrolase</keyword>
<organism evidence="9">
    <name type="scientific">Melanaphis sacchari</name>
    <dbReference type="NCBI Taxonomy" id="742174"/>
    <lineage>
        <taxon>Eukaryota</taxon>
        <taxon>Metazoa</taxon>
        <taxon>Ecdysozoa</taxon>
        <taxon>Arthropoda</taxon>
        <taxon>Hexapoda</taxon>
        <taxon>Insecta</taxon>
        <taxon>Pterygota</taxon>
        <taxon>Neoptera</taxon>
        <taxon>Paraneoptera</taxon>
        <taxon>Hemiptera</taxon>
        <taxon>Sternorrhyncha</taxon>
        <taxon>Aphidomorpha</taxon>
        <taxon>Aphidoidea</taxon>
        <taxon>Aphididae</taxon>
        <taxon>Aphidini</taxon>
        <taxon>Melanaphis</taxon>
    </lineage>
</organism>
<accession>A0A2H8TMX6</accession>
<dbReference type="InterPro" id="IPR027806">
    <property type="entry name" value="HARBI1_dom"/>
</dbReference>
<dbReference type="AlphaFoldDB" id="A0A2H8TMX6"/>
<comment type="similarity">
    <text evidence="3">Belongs to the HARBI1 family.</text>
</comment>
<evidence type="ECO:0000256" key="4">
    <source>
        <dbReference type="ARBA" id="ARBA00022722"/>
    </source>
</evidence>
<keyword evidence="4" id="KW-0540">Nuclease</keyword>
<evidence type="ECO:0000256" key="6">
    <source>
        <dbReference type="ARBA" id="ARBA00022801"/>
    </source>
</evidence>
<evidence type="ECO:0000259" key="8">
    <source>
        <dbReference type="Pfam" id="PF13359"/>
    </source>
</evidence>
<dbReference type="InterPro" id="IPR045249">
    <property type="entry name" value="HARBI1-like"/>
</dbReference>
<proteinExistence type="inferred from homology"/>
<evidence type="ECO:0000256" key="5">
    <source>
        <dbReference type="ARBA" id="ARBA00022723"/>
    </source>
</evidence>